<accession>A0ABT2VVN1</accession>
<name>A0ABT2VVN1_9FLAO</name>
<proteinExistence type="predicted"/>
<evidence type="ECO:0000313" key="2">
    <source>
        <dbReference type="Proteomes" id="UP001208114"/>
    </source>
</evidence>
<dbReference type="RefSeq" id="WP_262989022.1">
    <property type="nucleotide sequence ID" value="NZ_JAOTEN010000001.1"/>
</dbReference>
<comment type="caution">
    <text evidence="1">The sequence shown here is derived from an EMBL/GenBank/DDBJ whole genome shotgun (WGS) entry which is preliminary data.</text>
</comment>
<dbReference type="EMBL" id="JAOTEN010000001">
    <property type="protein sequence ID" value="MCU7613174.1"/>
    <property type="molecule type" value="Genomic_DNA"/>
</dbReference>
<dbReference type="PROSITE" id="PS51257">
    <property type="entry name" value="PROKAR_LIPOPROTEIN"/>
    <property type="match status" value="1"/>
</dbReference>
<organism evidence="1 2">
    <name type="scientific">Chryseobacterium gilvum</name>
    <dbReference type="NCBI Taxonomy" id="2976534"/>
    <lineage>
        <taxon>Bacteria</taxon>
        <taxon>Pseudomonadati</taxon>
        <taxon>Bacteroidota</taxon>
        <taxon>Flavobacteriia</taxon>
        <taxon>Flavobacteriales</taxon>
        <taxon>Weeksellaceae</taxon>
        <taxon>Chryseobacterium group</taxon>
        <taxon>Chryseobacterium</taxon>
    </lineage>
</organism>
<protein>
    <recommendedName>
        <fullName evidence="3">Lipoprotein</fullName>
    </recommendedName>
</protein>
<reference evidence="2" key="1">
    <citation type="submission" date="2023-07" db="EMBL/GenBank/DDBJ databases">
        <title>Chryseobacterium sp. GMJ5 Genome sequencing and assembly.</title>
        <authorList>
            <person name="Jung Y."/>
        </authorList>
    </citation>
    <scope>NUCLEOTIDE SEQUENCE [LARGE SCALE GENOMIC DNA]</scope>
    <source>
        <strain evidence="2">GMJ5</strain>
    </source>
</reference>
<evidence type="ECO:0000313" key="1">
    <source>
        <dbReference type="EMBL" id="MCU7613174.1"/>
    </source>
</evidence>
<sequence>MKNSVFLFSLIFLITSCEKKYQRPAEYQVDLFENERNQANQPYIMNEDEAYDASEMVITASDITVSDSSVGRGKPFYIYRLNSGHLLKTKTDSVIRYPFTFLSNQKLNFKNKDSVYIYLQKLSGYRLIAEEKKIKYQWLKAAPVYQVKAEQ</sequence>
<keyword evidence="2" id="KW-1185">Reference proteome</keyword>
<dbReference type="Proteomes" id="UP001208114">
    <property type="component" value="Unassembled WGS sequence"/>
</dbReference>
<gene>
    <name evidence="1" type="ORF">N0B16_01890</name>
</gene>
<evidence type="ECO:0008006" key="3">
    <source>
        <dbReference type="Google" id="ProtNLM"/>
    </source>
</evidence>